<name>A0ABD4HL44_ENTGA</name>
<accession>A0ABD4HL44</accession>
<sequence length="148" mass="16992">MKKLFLTFLIGIGFLWVTNINVKADMLSIVENQIVQSPFSREVTPEEFTITDVNGNELDKSQVRVFEEIVLTRAMMVEKRYTTYVSNYVGIFYNQIFVTVKRTQSEINQGVLRDWTGYVTYKSYTSVGTLLGTYYTATYSGTLTSQAR</sequence>
<evidence type="ECO:0000313" key="2">
    <source>
        <dbReference type="Proteomes" id="UP000571857"/>
    </source>
</evidence>
<protein>
    <submittedName>
        <fullName evidence="1">Uncharacterized protein</fullName>
    </submittedName>
</protein>
<organism evidence="1 2">
    <name type="scientific">Enterococcus gallinarum</name>
    <dbReference type="NCBI Taxonomy" id="1353"/>
    <lineage>
        <taxon>Bacteria</taxon>
        <taxon>Bacillati</taxon>
        <taxon>Bacillota</taxon>
        <taxon>Bacilli</taxon>
        <taxon>Lactobacillales</taxon>
        <taxon>Enterococcaceae</taxon>
        <taxon>Enterococcus</taxon>
    </lineage>
</organism>
<comment type="caution">
    <text evidence="1">The sequence shown here is derived from an EMBL/GenBank/DDBJ whole genome shotgun (WGS) entry which is preliminary data.</text>
</comment>
<dbReference type="AlphaFoldDB" id="A0ABD4HL44"/>
<dbReference type="Proteomes" id="UP000571857">
    <property type="component" value="Unassembled WGS sequence"/>
</dbReference>
<proteinExistence type="predicted"/>
<reference evidence="1 2" key="1">
    <citation type="submission" date="2020-06" db="EMBL/GenBank/DDBJ databases">
        <title>Crossreactivity between MHC class I-restricted antigens from cancer cells and an enterococcal bacteriophage.</title>
        <authorList>
            <person name="Fluckiger A."/>
            <person name="Daillere R."/>
            <person name="Sassi M."/>
            <person name="Cattoir V."/>
            <person name="Kroemer G."/>
            <person name="Zitvogel L."/>
        </authorList>
    </citation>
    <scope>NUCLEOTIDE SEQUENCE [LARGE SCALE GENOMIC DNA]</scope>
    <source>
        <strain evidence="1 2">EG4</strain>
    </source>
</reference>
<dbReference type="EMBL" id="JABXJK010000029">
    <property type="protein sequence ID" value="MBA0972180.1"/>
    <property type="molecule type" value="Genomic_DNA"/>
</dbReference>
<dbReference type="RefSeq" id="WP_176333274.1">
    <property type="nucleotide sequence ID" value="NZ_CAKOCH010000007.1"/>
</dbReference>
<evidence type="ECO:0000313" key="1">
    <source>
        <dbReference type="EMBL" id="MBA0972180.1"/>
    </source>
</evidence>
<gene>
    <name evidence="1" type="ORF">HWH42_06215</name>
</gene>